<accession>A0ABR7S707</accession>
<dbReference type="EMBL" id="LZEU01000001">
    <property type="protein sequence ID" value="MBC9252817.1"/>
    <property type="molecule type" value="Genomic_DNA"/>
</dbReference>
<protein>
    <submittedName>
        <fullName evidence="1">Uncharacterized protein</fullName>
    </submittedName>
</protein>
<keyword evidence="2" id="KW-1185">Reference proteome</keyword>
<name>A0ABR7S707_AQUAC</name>
<gene>
    <name evidence="1" type="ORF">A9179_21340</name>
</gene>
<dbReference type="Proteomes" id="UP000744555">
    <property type="component" value="Unassembled WGS sequence"/>
</dbReference>
<reference evidence="1 2" key="1">
    <citation type="submission" date="2016-06" db="EMBL/GenBank/DDBJ databases">
        <authorList>
            <person name="Ramos C."/>
            <person name="Pintado A."/>
            <person name="Crespo-Gomez J.I."/>
        </authorList>
    </citation>
    <scope>NUCLEOTIDE SEQUENCE [LARGE SCALE GENOMIC DNA]</scope>
    <source>
        <strain evidence="1 2">AVO110</strain>
    </source>
</reference>
<organism evidence="1 2">
    <name type="scientific">Aquipseudomonas alcaligenes</name>
    <name type="common">Pseudomonas alcaligenes</name>
    <dbReference type="NCBI Taxonomy" id="43263"/>
    <lineage>
        <taxon>Bacteria</taxon>
        <taxon>Pseudomonadati</taxon>
        <taxon>Pseudomonadota</taxon>
        <taxon>Gammaproteobacteria</taxon>
        <taxon>Pseudomonadales</taxon>
        <taxon>Pseudomonadaceae</taxon>
        <taxon>Aquipseudomonas</taxon>
    </lineage>
</organism>
<evidence type="ECO:0000313" key="1">
    <source>
        <dbReference type="EMBL" id="MBC9252817.1"/>
    </source>
</evidence>
<comment type="caution">
    <text evidence="1">The sequence shown here is derived from an EMBL/GenBank/DDBJ whole genome shotgun (WGS) entry which is preliminary data.</text>
</comment>
<evidence type="ECO:0000313" key="2">
    <source>
        <dbReference type="Proteomes" id="UP000744555"/>
    </source>
</evidence>
<dbReference type="RefSeq" id="WP_187808266.1">
    <property type="nucleotide sequence ID" value="NZ_LZEU01000001.1"/>
</dbReference>
<sequence length="305" mass="34570">MPVDPTSENTVYLAPYYKTLDLSTACLFTGAPQSKANGEHVIPDWMQRLYQLQQRPVEMGESPRMAKVMQFRAPAAQEPNNFFGEVEQHIRQHQASVDELHLWSKKISVGMTWNHHRMAQNARHPNAPEELDERLLRFALMDFHNEFKQFREGTYQRTGPTLVLPTKISGCWLAHAFGAVVDTGHSDTHDAMCPFAFLAVSHDGQLIVSALYNAELSFETGRLRDEWTPSGLDECTDDLRIRAGLAVVFAESISTPFARQPEYDNQLLDLIAFQLGVIFTHSAEGQHYRRRTPEDLPPAPVVSPR</sequence>
<proteinExistence type="predicted"/>